<evidence type="ECO:0000256" key="1">
    <source>
        <dbReference type="ARBA" id="ARBA00022517"/>
    </source>
</evidence>
<evidence type="ECO:0000256" key="3">
    <source>
        <dbReference type="ARBA" id="ARBA00022801"/>
    </source>
</evidence>
<dbReference type="InterPro" id="IPR036764">
    <property type="entry name" value="Peptidase_Prp_sf"/>
</dbReference>
<keyword evidence="2" id="KW-0645">Protease</keyword>
<evidence type="ECO:0000313" key="7">
    <source>
        <dbReference type="EMBL" id="SMC19060.1"/>
    </source>
</evidence>
<gene>
    <name evidence="7" type="ORF">SAMN02745134_00742</name>
</gene>
<dbReference type="GO" id="GO:0008234">
    <property type="term" value="F:cysteine-type peptidase activity"/>
    <property type="evidence" value="ECO:0007669"/>
    <property type="project" value="UniProtKB-KW"/>
</dbReference>
<dbReference type="OrthoDB" id="48998at2"/>
<dbReference type="STRING" id="1121291.SAMN02745134_00742"/>
<reference evidence="7 8" key="1">
    <citation type="submission" date="2017-04" db="EMBL/GenBank/DDBJ databases">
        <authorList>
            <person name="Afonso C.L."/>
            <person name="Miller P.J."/>
            <person name="Scott M.A."/>
            <person name="Spackman E."/>
            <person name="Goraichik I."/>
            <person name="Dimitrov K.M."/>
            <person name="Suarez D.L."/>
            <person name="Swayne D.E."/>
        </authorList>
    </citation>
    <scope>NUCLEOTIDE SEQUENCE [LARGE SCALE GENOMIC DNA]</scope>
    <source>
        <strain evidence="7 8">DSM 12555</strain>
    </source>
</reference>
<dbReference type="Gene3D" id="3.30.70.1490">
    <property type="entry name" value="Cysteine protease Prp"/>
    <property type="match status" value="1"/>
</dbReference>
<evidence type="ECO:0000313" key="8">
    <source>
        <dbReference type="Proteomes" id="UP000192468"/>
    </source>
</evidence>
<dbReference type="GO" id="GO:0006508">
    <property type="term" value="P:proteolysis"/>
    <property type="evidence" value="ECO:0007669"/>
    <property type="project" value="UniProtKB-KW"/>
</dbReference>
<dbReference type="GO" id="GO:0042254">
    <property type="term" value="P:ribosome biogenesis"/>
    <property type="evidence" value="ECO:0007669"/>
    <property type="project" value="UniProtKB-KW"/>
</dbReference>
<keyword evidence="1" id="KW-0690">Ribosome biogenesis</keyword>
<dbReference type="AlphaFoldDB" id="A0A1W1X5E2"/>
<dbReference type="RefSeq" id="WP_084113907.1">
    <property type="nucleotide sequence ID" value="NZ_FWXH01000002.1"/>
</dbReference>
<organism evidence="7 8">
    <name type="scientific">Clostridium acidisoli DSM 12555</name>
    <dbReference type="NCBI Taxonomy" id="1121291"/>
    <lineage>
        <taxon>Bacteria</taxon>
        <taxon>Bacillati</taxon>
        <taxon>Bacillota</taxon>
        <taxon>Clostridia</taxon>
        <taxon>Eubacteriales</taxon>
        <taxon>Clostridiaceae</taxon>
        <taxon>Clostridium</taxon>
    </lineage>
</organism>
<dbReference type="InterPro" id="IPR007422">
    <property type="entry name" value="Peptidase_Prp"/>
</dbReference>
<dbReference type="SUPFAM" id="SSF118010">
    <property type="entry name" value="TM1457-like"/>
    <property type="match status" value="1"/>
</dbReference>
<dbReference type="CDD" id="cd16332">
    <property type="entry name" value="Prp-like"/>
    <property type="match status" value="1"/>
</dbReference>
<accession>A0A1W1X5E2</accession>
<dbReference type="PANTHER" id="PTHR39178:SF1">
    <property type="entry name" value="RIBOSOMAL-PROCESSING CYSTEINE PROTEASE PRP"/>
    <property type="match status" value="1"/>
</dbReference>
<dbReference type="EMBL" id="FWXH01000002">
    <property type="protein sequence ID" value="SMC19060.1"/>
    <property type="molecule type" value="Genomic_DNA"/>
</dbReference>
<keyword evidence="3" id="KW-0378">Hydrolase</keyword>
<protein>
    <recommendedName>
        <fullName evidence="6">Ribosomal processing cysteine protease Prp</fullName>
    </recommendedName>
</protein>
<evidence type="ECO:0000256" key="2">
    <source>
        <dbReference type="ARBA" id="ARBA00022670"/>
    </source>
</evidence>
<evidence type="ECO:0000256" key="5">
    <source>
        <dbReference type="ARBA" id="ARBA00044503"/>
    </source>
</evidence>
<dbReference type="Proteomes" id="UP000192468">
    <property type="component" value="Unassembled WGS sequence"/>
</dbReference>
<comment type="similarity">
    <text evidence="5">Belongs to the Prp family.</text>
</comment>
<evidence type="ECO:0000256" key="4">
    <source>
        <dbReference type="ARBA" id="ARBA00022807"/>
    </source>
</evidence>
<name>A0A1W1X5E2_9CLOT</name>
<dbReference type="Pfam" id="PF04327">
    <property type="entry name" value="Peptidase_Prp"/>
    <property type="match status" value="1"/>
</dbReference>
<keyword evidence="4" id="KW-0788">Thiol protease</keyword>
<sequence length="109" mass="12449">MINVIFKKKDNYLVSFNINGHAEYDYEGYDIVCSAISALCITFANGITEVVKVNAKISEHDGYVDLNLDNQTREQIKRCQVLMETMLLGIKCIEDSYGDYIKLEVEEVQ</sequence>
<evidence type="ECO:0000256" key="6">
    <source>
        <dbReference type="ARBA" id="ARBA00044538"/>
    </source>
</evidence>
<proteinExistence type="inferred from homology"/>
<keyword evidence="8" id="KW-1185">Reference proteome</keyword>
<dbReference type="PANTHER" id="PTHR39178">
    <property type="entry name" value="HYPOTHETICAL RIBOSOME-ASSOCIATED PROTEIN"/>
    <property type="match status" value="1"/>
</dbReference>